<keyword evidence="8" id="KW-1185">Reference proteome</keyword>
<gene>
    <name evidence="7" type="ORF">LDJ82_04620</name>
</gene>
<organism evidence="7 8">
    <name type="scientific">Anaerococcus degeneri</name>
    <dbReference type="NCBI Taxonomy" id="361500"/>
    <lineage>
        <taxon>Bacteria</taxon>
        <taxon>Bacillati</taxon>
        <taxon>Bacillota</taxon>
        <taxon>Tissierellia</taxon>
        <taxon>Tissierellales</taxon>
        <taxon>Peptoniphilaceae</taxon>
        <taxon>Anaerococcus</taxon>
    </lineage>
</organism>
<dbReference type="SMART" id="SM00928">
    <property type="entry name" value="NADH_4Fe-4S"/>
    <property type="match status" value="1"/>
</dbReference>
<dbReference type="Pfam" id="PF01512">
    <property type="entry name" value="Complex1_51K"/>
    <property type="match status" value="1"/>
</dbReference>
<dbReference type="InterPro" id="IPR037207">
    <property type="entry name" value="Nuop51_4Fe4S-bd_sf"/>
</dbReference>
<dbReference type="Gene3D" id="3.40.50.11540">
    <property type="entry name" value="NADH-ubiquinone oxidoreductase 51kDa subunit"/>
    <property type="match status" value="1"/>
</dbReference>
<dbReference type="Pfam" id="PF14697">
    <property type="entry name" value="Fer4_21"/>
    <property type="match status" value="1"/>
</dbReference>
<evidence type="ECO:0000256" key="5">
    <source>
        <dbReference type="ARBA" id="ARBA00023014"/>
    </source>
</evidence>
<dbReference type="SUPFAM" id="SSF142984">
    <property type="entry name" value="Nqo1 middle domain-like"/>
    <property type="match status" value="1"/>
</dbReference>
<dbReference type="Proteomes" id="UP001198374">
    <property type="component" value="Unassembled WGS sequence"/>
</dbReference>
<name>A0ABS7YWS6_9FIRM</name>
<evidence type="ECO:0000256" key="4">
    <source>
        <dbReference type="ARBA" id="ARBA00023004"/>
    </source>
</evidence>
<evidence type="ECO:0000256" key="2">
    <source>
        <dbReference type="ARBA" id="ARBA00022485"/>
    </source>
</evidence>
<dbReference type="PROSITE" id="PS51379">
    <property type="entry name" value="4FE4S_FER_2"/>
    <property type="match status" value="2"/>
</dbReference>
<sequence length="524" mass="57384">MKSRLESIKKDGFAKLINRLEPENYYIDGEDIRLKGEFYQKQTRLVLRNCGIIDPASIEEYIGRDGYFALEKAIYDMTREEIIKVVTDSGLRGRGGAGFPAGRKWETAYKQDTDTKYIICNADEGDPGAFMDRSVLENDPHSVLEAMAICARAVGASQGFIYVRAEYPKAVKALRRAIEDAKKYNLLGENILGSDFSFDIDLRLGAGAFVCGEGTALMESIEGKRGQPRNKEFRTTVKGLWGKPTVINNVETLANVAQIILKGADYFRAYGTEKSPGTKVFALVGKVKHSGLVEVPMGTTINTIVYDIGKGIQNDKEAKAVQTGGPSGGCIPKSLFDTGCDFESLKEIGSIMGSGGMVVMDEDDCMVDVARFFLEFSVDESCGKCTPCRIGNKRLLEMLDLIVTGKASEETLFKLKELSEIVSETSLCGLGQASPNPVLSTMNYFYDEYLAHVGNVKTCPAKRCKDLLFYEITDTCIGCTKCAKACPVGAVFGKAREVHHIDKKVCIKCGTCMDNCPVKAIVLC</sequence>
<dbReference type="InterPro" id="IPR011538">
    <property type="entry name" value="Nuo51_FMN-bd"/>
</dbReference>
<accession>A0ABS7YWS6</accession>
<dbReference type="PANTHER" id="PTHR43578">
    <property type="entry name" value="NADH-QUINONE OXIDOREDUCTASE SUBUNIT F"/>
    <property type="match status" value="1"/>
</dbReference>
<dbReference type="InterPro" id="IPR019575">
    <property type="entry name" value="Nuop51_4Fe4S-bd"/>
</dbReference>
<evidence type="ECO:0000256" key="1">
    <source>
        <dbReference type="ARBA" id="ARBA00007523"/>
    </source>
</evidence>
<dbReference type="SUPFAM" id="SSF54862">
    <property type="entry name" value="4Fe-4S ferredoxins"/>
    <property type="match status" value="1"/>
</dbReference>
<dbReference type="Gene3D" id="3.30.70.20">
    <property type="match status" value="1"/>
</dbReference>
<dbReference type="EMBL" id="JAIWIY010000001">
    <property type="protein sequence ID" value="MCA2096197.1"/>
    <property type="molecule type" value="Genomic_DNA"/>
</dbReference>
<dbReference type="Gene3D" id="3.10.20.600">
    <property type="match status" value="1"/>
</dbReference>
<feature type="domain" description="4Fe-4S ferredoxin-type" evidence="6">
    <location>
        <begin position="497"/>
        <end position="524"/>
    </location>
</feature>
<protein>
    <submittedName>
        <fullName evidence="7">4Fe-4S binding protein</fullName>
    </submittedName>
</protein>
<dbReference type="Gene3D" id="6.10.250.1450">
    <property type="match status" value="1"/>
</dbReference>
<evidence type="ECO:0000313" key="8">
    <source>
        <dbReference type="Proteomes" id="UP001198374"/>
    </source>
</evidence>
<dbReference type="InterPro" id="IPR017896">
    <property type="entry name" value="4Fe4S_Fe-S-bd"/>
</dbReference>
<comment type="caution">
    <text evidence="7">The sequence shown here is derived from an EMBL/GenBank/DDBJ whole genome shotgun (WGS) entry which is preliminary data.</text>
</comment>
<dbReference type="InterPro" id="IPR037225">
    <property type="entry name" value="Nuo51_FMN-bd_sf"/>
</dbReference>
<dbReference type="Pfam" id="PF10589">
    <property type="entry name" value="NADH_4Fe-4S"/>
    <property type="match status" value="1"/>
</dbReference>
<keyword evidence="5" id="KW-0411">Iron-sulfur</keyword>
<keyword evidence="4" id="KW-0408">Iron</keyword>
<evidence type="ECO:0000313" key="7">
    <source>
        <dbReference type="EMBL" id="MCA2096197.1"/>
    </source>
</evidence>
<proteinExistence type="inferred from homology"/>
<evidence type="ECO:0000259" key="6">
    <source>
        <dbReference type="PROSITE" id="PS51379"/>
    </source>
</evidence>
<dbReference type="PANTHER" id="PTHR43578:SF3">
    <property type="entry name" value="NADH-QUINONE OXIDOREDUCTASE SUBUNIT F"/>
    <property type="match status" value="1"/>
</dbReference>
<keyword evidence="3" id="KW-0479">Metal-binding</keyword>
<feature type="domain" description="4Fe-4S ferredoxin-type" evidence="6">
    <location>
        <begin position="466"/>
        <end position="496"/>
    </location>
</feature>
<dbReference type="InterPro" id="IPR017900">
    <property type="entry name" value="4Fe4S_Fe_S_CS"/>
</dbReference>
<reference evidence="8" key="1">
    <citation type="submission" date="2023-07" db="EMBL/GenBank/DDBJ databases">
        <title>FDA dAtabase for Regulatory Grade micrObial Sequences (FDA-ARGOS): Supporting development and validation of Infectious Disease Dx tests.</title>
        <authorList>
            <person name="Sproer C."/>
            <person name="Gronow S."/>
            <person name="Severitt S."/>
            <person name="Schroder I."/>
            <person name="Tallon L."/>
            <person name="Sadzewicz L."/>
            <person name="Zhao X."/>
            <person name="Boylan J."/>
            <person name="Ott S."/>
            <person name="Bowen H."/>
            <person name="Vavikolanu K."/>
            <person name="Hazen T."/>
            <person name="Aluvathingal J."/>
            <person name="Nadendla S."/>
            <person name="Lowell S."/>
            <person name="Myers T."/>
            <person name="Yan Y."/>
        </authorList>
    </citation>
    <scope>NUCLEOTIDE SEQUENCE [LARGE SCALE GENOMIC DNA]</scope>
    <source>
        <strain evidence="8">FDAARGOS_1538</strain>
    </source>
</reference>
<dbReference type="RefSeq" id="WP_209772598.1">
    <property type="nucleotide sequence ID" value="NZ_JAGGLO010000002.1"/>
</dbReference>
<dbReference type="InterPro" id="IPR001949">
    <property type="entry name" value="NADH-UbQ_OxRdtase_51kDa_CS"/>
</dbReference>
<dbReference type="PROSITE" id="PS00645">
    <property type="entry name" value="COMPLEX1_51K_2"/>
    <property type="match status" value="1"/>
</dbReference>
<dbReference type="SUPFAM" id="SSF140490">
    <property type="entry name" value="Nqo1C-terminal domain-like"/>
    <property type="match status" value="1"/>
</dbReference>
<evidence type="ECO:0000256" key="3">
    <source>
        <dbReference type="ARBA" id="ARBA00022723"/>
    </source>
</evidence>
<comment type="similarity">
    <text evidence="1">Belongs to the complex I 51 kDa subunit family.</text>
</comment>
<dbReference type="SUPFAM" id="SSF142019">
    <property type="entry name" value="Nqo1 FMN-binding domain-like"/>
    <property type="match status" value="1"/>
</dbReference>
<keyword evidence="2" id="KW-0004">4Fe-4S</keyword>
<dbReference type="PROSITE" id="PS00198">
    <property type="entry name" value="4FE4S_FER_1"/>
    <property type="match status" value="2"/>
</dbReference>
<dbReference type="Gene3D" id="1.20.1440.230">
    <property type="entry name" value="NADH-ubiquinone oxidoreductase 51kDa subunit, iron-sulphur binding domain"/>
    <property type="match status" value="1"/>
</dbReference>